<evidence type="ECO:0000313" key="4">
    <source>
        <dbReference type="EMBL" id="KRL05284.1"/>
    </source>
</evidence>
<dbReference type="AlphaFoldDB" id="A0A0R1MHB9"/>
<evidence type="ECO:0000313" key="5">
    <source>
        <dbReference type="Proteomes" id="UP000051448"/>
    </source>
</evidence>
<dbReference type="OrthoDB" id="1821130at2"/>
<evidence type="ECO:0000256" key="2">
    <source>
        <dbReference type="ARBA" id="ARBA00023315"/>
    </source>
</evidence>
<name>A0A0R1MHB9_9LACO</name>
<evidence type="ECO:0000259" key="3">
    <source>
        <dbReference type="PROSITE" id="PS51186"/>
    </source>
</evidence>
<dbReference type="PANTHER" id="PTHR43072">
    <property type="entry name" value="N-ACETYLTRANSFERASE"/>
    <property type="match status" value="1"/>
</dbReference>
<dbReference type="InterPro" id="IPR016181">
    <property type="entry name" value="Acyl_CoA_acyltransferase"/>
</dbReference>
<dbReference type="InterPro" id="IPR017255">
    <property type="entry name" value="AcTrfase_GNAT_prd"/>
</dbReference>
<dbReference type="EMBL" id="AZDX01000043">
    <property type="protein sequence ID" value="KRL05284.1"/>
    <property type="molecule type" value="Genomic_DNA"/>
</dbReference>
<keyword evidence="2" id="KW-0012">Acyltransferase</keyword>
<dbReference type="Gene3D" id="3.40.630.30">
    <property type="match status" value="1"/>
</dbReference>
<feature type="domain" description="N-acetyltransferase" evidence="3">
    <location>
        <begin position="2"/>
        <end position="139"/>
    </location>
</feature>
<sequence>MVEFRKMTINDYEQVFALWERTPGMNLQSLNNTRVGIKSVIDRNSNFCFVAEEQGIIIATILGATDGRKGYFYHVAVAENYQRQQIGKKLILRVLEEFKLNNIEKVGLFTVKDNIEGQKFWKHLGFKERSDIKYMDLDL</sequence>
<keyword evidence="1 4" id="KW-0808">Transferase</keyword>
<dbReference type="PROSITE" id="PS51186">
    <property type="entry name" value="GNAT"/>
    <property type="match status" value="1"/>
</dbReference>
<proteinExistence type="predicted"/>
<accession>A0A0R1MHB9</accession>
<dbReference type="PATRIC" id="fig|1423759.3.peg.1573"/>
<evidence type="ECO:0000256" key="1">
    <source>
        <dbReference type="ARBA" id="ARBA00022679"/>
    </source>
</evidence>
<dbReference type="PANTHER" id="PTHR43072:SF51">
    <property type="entry name" value="ABC SUPERFAMILY TRANSPORT PROTEIN"/>
    <property type="match status" value="1"/>
</dbReference>
<dbReference type="STRING" id="1423759.FC92_GL001502"/>
<comment type="caution">
    <text evidence="4">The sequence shown here is derived from an EMBL/GenBank/DDBJ whole genome shotgun (WGS) entry which is preliminary data.</text>
</comment>
<dbReference type="InterPro" id="IPR000182">
    <property type="entry name" value="GNAT_dom"/>
</dbReference>
<protein>
    <submittedName>
        <fullName evidence="4">N-acetyltransferase GCN5</fullName>
    </submittedName>
</protein>
<gene>
    <name evidence="4" type="ORF">FC92_GL001502</name>
</gene>
<dbReference type="GO" id="GO:0016747">
    <property type="term" value="F:acyltransferase activity, transferring groups other than amino-acyl groups"/>
    <property type="evidence" value="ECO:0007669"/>
    <property type="project" value="InterPro"/>
</dbReference>
<reference evidence="4 5" key="1">
    <citation type="journal article" date="2015" name="Genome Announc.">
        <title>Expanding the biotechnology potential of lactobacilli through comparative genomics of 213 strains and associated genera.</title>
        <authorList>
            <person name="Sun Z."/>
            <person name="Harris H.M."/>
            <person name="McCann A."/>
            <person name="Guo C."/>
            <person name="Argimon S."/>
            <person name="Zhang W."/>
            <person name="Yang X."/>
            <person name="Jeffery I.B."/>
            <person name="Cooney J.C."/>
            <person name="Kagawa T.F."/>
            <person name="Liu W."/>
            <person name="Song Y."/>
            <person name="Salvetti E."/>
            <person name="Wrobel A."/>
            <person name="Rasinkangas P."/>
            <person name="Parkhill J."/>
            <person name="Rea M.C."/>
            <person name="O'Sullivan O."/>
            <person name="Ritari J."/>
            <person name="Douillard F.P."/>
            <person name="Paul Ross R."/>
            <person name="Yang R."/>
            <person name="Briner A.E."/>
            <person name="Felis G.E."/>
            <person name="de Vos W.M."/>
            <person name="Barrangou R."/>
            <person name="Klaenhammer T.R."/>
            <person name="Caufield P.W."/>
            <person name="Cui Y."/>
            <person name="Zhang H."/>
            <person name="O'Toole P.W."/>
        </authorList>
    </citation>
    <scope>NUCLEOTIDE SEQUENCE [LARGE SCALE GENOMIC DNA]</scope>
    <source>
        <strain evidence="4 5">DSM 19519</strain>
    </source>
</reference>
<dbReference type="RefSeq" id="WP_057870180.1">
    <property type="nucleotide sequence ID" value="NZ_AZDX01000043.1"/>
</dbReference>
<dbReference type="Pfam" id="PF00583">
    <property type="entry name" value="Acetyltransf_1"/>
    <property type="match status" value="1"/>
</dbReference>
<keyword evidence="5" id="KW-1185">Reference proteome</keyword>
<dbReference type="CDD" id="cd04301">
    <property type="entry name" value="NAT_SF"/>
    <property type="match status" value="1"/>
</dbReference>
<dbReference type="Proteomes" id="UP000051448">
    <property type="component" value="Unassembled WGS sequence"/>
</dbReference>
<dbReference type="PIRSF" id="PIRSF037663">
    <property type="entry name" value="Acetyltransf_GNAT_prd"/>
    <property type="match status" value="1"/>
</dbReference>
<dbReference type="GeneID" id="98311488"/>
<organism evidence="4 5">
    <name type="scientific">Liquorilactobacillus hordei DSM 19519</name>
    <dbReference type="NCBI Taxonomy" id="1423759"/>
    <lineage>
        <taxon>Bacteria</taxon>
        <taxon>Bacillati</taxon>
        <taxon>Bacillota</taxon>
        <taxon>Bacilli</taxon>
        <taxon>Lactobacillales</taxon>
        <taxon>Lactobacillaceae</taxon>
        <taxon>Liquorilactobacillus</taxon>
    </lineage>
</organism>
<dbReference type="SUPFAM" id="SSF55729">
    <property type="entry name" value="Acyl-CoA N-acyltransferases (Nat)"/>
    <property type="match status" value="1"/>
</dbReference>